<evidence type="ECO:0000256" key="1">
    <source>
        <dbReference type="ARBA" id="ARBA00038310"/>
    </source>
</evidence>
<keyword evidence="4" id="KW-1185">Reference proteome</keyword>
<evidence type="ECO:0000313" key="4">
    <source>
        <dbReference type="Proteomes" id="UP000282311"/>
    </source>
</evidence>
<sequence length="276" mass="30429">MYVDSHVHFWQPARGDYGWLKPDNSLLYRDYLPEQLLPELRTYGIEGLVVVQAAPTPEEAAYLLELTQHSPVTAAVSGGLDPFADGFAAQLRSLQAHSRFIGVRMNGSAFGDGRSADERGKMREALDQLLQAGMTLDLLARPDDLPDVAAYLEAVPALKSVINHLGCPAVREQRMEPWRTGMERLSQLPGVAVKLSGMITMAGGFDPALLRPYAHELVKLFGADRLLFGSDWPVALQTGGYGDVVALFEVLLPDELTEEEKGRIRAGNARRIYRIE</sequence>
<reference evidence="3 4" key="1">
    <citation type="journal article" date="2007" name="Int. J. Syst. Evol. Microbiol.">
        <title>Paenibacillus ginsengarvi sp. nov., isolated from soil from ginseng cultivation.</title>
        <authorList>
            <person name="Yoon M.H."/>
            <person name="Ten L.N."/>
            <person name="Im W.T."/>
        </authorList>
    </citation>
    <scope>NUCLEOTIDE SEQUENCE [LARGE SCALE GENOMIC DNA]</scope>
    <source>
        <strain evidence="3 4">KCTC 13059</strain>
    </source>
</reference>
<comment type="caution">
    <text evidence="3">The sequence shown here is derived from an EMBL/GenBank/DDBJ whole genome shotgun (WGS) entry which is preliminary data.</text>
</comment>
<proteinExistence type="inferred from homology"/>
<name>A0A3B0BTX6_9BACL</name>
<accession>A0A3B0BTX6</accession>
<evidence type="ECO:0000313" key="3">
    <source>
        <dbReference type="EMBL" id="RKN75838.1"/>
    </source>
</evidence>
<dbReference type="InterPro" id="IPR052350">
    <property type="entry name" value="Metallo-dep_Lactonases"/>
</dbReference>
<dbReference type="Proteomes" id="UP000282311">
    <property type="component" value="Unassembled WGS sequence"/>
</dbReference>
<dbReference type="AlphaFoldDB" id="A0A3B0BTX6"/>
<dbReference type="EMBL" id="RBAH01000022">
    <property type="protein sequence ID" value="RKN75838.1"/>
    <property type="molecule type" value="Genomic_DNA"/>
</dbReference>
<feature type="domain" description="Amidohydrolase-related" evidence="2">
    <location>
        <begin position="3"/>
        <end position="275"/>
    </location>
</feature>
<comment type="similarity">
    <text evidence="1">Belongs to the metallo-dependent hydrolases superfamily.</text>
</comment>
<dbReference type="PANTHER" id="PTHR43569:SF2">
    <property type="entry name" value="AMIDOHYDROLASE-RELATED DOMAIN-CONTAINING PROTEIN"/>
    <property type="match status" value="1"/>
</dbReference>
<keyword evidence="3" id="KW-0378">Hydrolase</keyword>
<gene>
    <name evidence="3" type="ORF">D7M11_25365</name>
</gene>
<dbReference type="Pfam" id="PF04909">
    <property type="entry name" value="Amidohydro_2"/>
    <property type="match status" value="1"/>
</dbReference>
<dbReference type="Gene3D" id="3.20.20.140">
    <property type="entry name" value="Metal-dependent hydrolases"/>
    <property type="match status" value="1"/>
</dbReference>
<evidence type="ECO:0000259" key="2">
    <source>
        <dbReference type="Pfam" id="PF04909"/>
    </source>
</evidence>
<organism evidence="3 4">
    <name type="scientific">Paenibacillus ginsengarvi</name>
    <dbReference type="NCBI Taxonomy" id="400777"/>
    <lineage>
        <taxon>Bacteria</taxon>
        <taxon>Bacillati</taxon>
        <taxon>Bacillota</taxon>
        <taxon>Bacilli</taxon>
        <taxon>Bacillales</taxon>
        <taxon>Paenibacillaceae</taxon>
        <taxon>Paenibacillus</taxon>
    </lineage>
</organism>
<dbReference type="SUPFAM" id="SSF51556">
    <property type="entry name" value="Metallo-dependent hydrolases"/>
    <property type="match status" value="1"/>
</dbReference>
<protein>
    <submittedName>
        <fullName evidence="3">Amidohydrolase</fullName>
    </submittedName>
</protein>
<dbReference type="PANTHER" id="PTHR43569">
    <property type="entry name" value="AMIDOHYDROLASE"/>
    <property type="match status" value="1"/>
</dbReference>
<dbReference type="GO" id="GO:0016787">
    <property type="term" value="F:hydrolase activity"/>
    <property type="evidence" value="ECO:0007669"/>
    <property type="project" value="UniProtKB-KW"/>
</dbReference>
<dbReference type="RefSeq" id="WP_120750068.1">
    <property type="nucleotide sequence ID" value="NZ_RBAH01000022.1"/>
</dbReference>
<dbReference type="InterPro" id="IPR032466">
    <property type="entry name" value="Metal_Hydrolase"/>
</dbReference>
<dbReference type="InterPro" id="IPR006680">
    <property type="entry name" value="Amidohydro-rel"/>
</dbReference>
<dbReference type="OrthoDB" id="2577682at2"/>